<dbReference type="EMBL" id="BKCJ011197386">
    <property type="protein sequence ID" value="GFD02348.1"/>
    <property type="molecule type" value="Genomic_DNA"/>
</dbReference>
<feature type="region of interest" description="Disordered" evidence="1">
    <location>
        <begin position="56"/>
        <end position="88"/>
    </location>
</feature>
<organism evidence="2">
    <name type="scientific">Tanacetum cinerariifolium</name>
    <name type="common">Dalmatian daisy</name>
    <name type="synonym">Chrysanthemum cinerariifolium</name>
    <dbReference type="NCBI Taxonomy" id="118510"/>
    <lineage>
        <taxon>Eukaryota</taxon>
        <taxon>Viridiplantae</taxon>
        <taxon>Streptophyta</taxon>
        <taxon>Embryophyta</taxon>
        <taxon>Tracheophyta</taxon>
        <taxon>Spermatophyta</taxon>
        <taxon>Magnoliopsida</taxon>
        <taxon>eudicotyledons</taxon>
        <taxon>Gunneridae</taxon>
        <taxon>Pentapetalae</taxon>
        <taxon>asterids</taxon>
        <taxon>campanulids</taxon>
        <taxon>Asterales</taxon>
        <taxon>Asteraceae</taxon>
        <taxon>Asteroideae</taxon>
        <taxon>Anthemideae</taxon>
        <taxon>Anthemidinae</taxon>
        <taxon>Tanacetum</taxon>
    </lineage>
</organism>
<evidence type="ECO:0000256" key="1">
    <source>
        <dbReference type="SAM" id="MobiDB-lite"/>
    </source>
</evidence>
<evidence type="ECO:0000313" key="3">
    <source>
        <dbReference type="EMBL" id="GFD02348.1"/>
    </source>
</evidence>
<accession>A0A699SY97</accession>
<dbReference type="AlphaFoldDB" id="A0A699SY97"/>
<proteinExistence type="predicted"/>
<reference evidence="2" key="1">
    <citation type="journal article" date="2019" name="Sci. Rep.">
        <title>Draft genome of Tanacetum cinerariifolium, the natural source of mosquito coil.</title>
        <authorList>
            <person name="Yamashiro T."/>
            <person name="Shiraishi A."/>
            <person name="Satake H."/>
            <person name="Nakayama K."/>
        </authorList>
    </citation>
    <scope>NUCLEOTIDE SEQUENCE</scope>
</reference>
<name>A0A699SY97_TANCI</name>
<comment type="caution">
    <text evidence="2">The sequence shown here is derived from an EMBL/GenBank/DDBJ whole genome shotgun (WGS) entry which is preliminary data.</text>
</comment>
<gene>
    <name evidence="2" type="ORF">Tci_874260</name>
    <name evidence="3" type="ORF">Tci_874317</name>
</gene>
<dbReference type="EMBL" id="BKCJ011197012">
    <property type="protein sequence ID" value="GFD02291.1"/>
    <property type="molecule type" value="Genomic_DNA"/>
</dbReference>
<evidence type="ECO:0000313" key="2">
    <source>
        <dbReference type="EMBL" id="GFD02291.1"/>
    </source>
</evidence>
<protein>
    <submittedName>
        <fullName evidence="2">Uncharacterized protein</fullName>
    </submittedName>
</protein>
<sequence>MDRLTKSAHFFPIRENDPLDTGYLSRLSVILSRHLRGTLWSKILIPDVLDRGWRIPTDWPRVNPRNKGKDSPDQAEDASCSGLTKELR</sequence>